<comment type="catalytic activity">
    <reaction evidence="12 16">
        <text>N(6)-[(R)-dihydrolipoyl]-L-lysyl-[protein] + NAD(+) = N(6)-[(R)-lipoyl]-L-lysyl-[protein] + NADH + H(+)</text>
        <dbReference type="Rhea" id="RHEA:15045"/>
        <dbReference type="Rhea" id="RHEA-COMP:10474"/>
        <dbReference type="Rhea" id="RHEA-COMP:10475"/>
        <dbReference type="ChEBI" id="CHEBI:15378"/>
        <dbReference type="ChEBI" id="CHEBI:57540"/>
        <dbReference type="ChEBI" id="CHEBI:57945"/>
        <dbReference type="ChEBI" id="CHEBI:83099"/>
        <dbReference type="ChEBI" id="CHEBI:83100"/>
        <dbReference type="EC" id="1.8.1.4"/>
    </reaction>
</comment>
<evidence type="ECO:0000256" key="3">
    <source>
        <dbReference type="ARBA" id="ARBA00012608"/>
    </source>
</evidence>
<feature type="binding site" evidence="14">
    <location>
        <position position="314"/>
    </location>
    <ligand>
        <name>FAD</name>
        <dbReference type="ChEBI" id="CHEBI:57692"/>
    </ligand>
</feature>
<sequence length="469" mass="49252">MTDKYDVLVIGSGPGGYVAAIRAAQHGLRTAVIERDRLGGICLNWGCIPTKALLHGADVAHTLANLRPLGFTASGIEFDITQLVEFSRGVSGRLSDGIGYLMKKNGVDVITGTAKLIDKGVVGVRSGKDESVPATEYRADHIILATGARPRSIPGVTPDGERVWTYFDALVPTELPKSLLVIGSGAIGVEFASLYRDLGSEVTIVEVAPQIMPVEDAAVAAHVRRQFEKRGITIRTGASVSDLTVGTDSVAVTVTSTDGTVEEVTVDRVLVAAGIQGNVEDLGLEDIGVEVDRSFVTTDQWCRTTAFGVYAIGDVAGGPCLAHKASHEGVLCVDKLAGAEHVVPLDKDYVPGCTYARPQVASLGLTEDQARGTGRRLQIGQFDLQASGKALAIGEADGFVKTIFDADSGELIGAHMVGPDVTEQIQGFGIARSLEATGDDLAEVIFAHPTLSEAMHESVLAALGRPINM</sequence>
<dbReference type="GO" id="GO:0005737">
    <property type="term" value="C:cytoplasm"/>
    <property type="evidence" value="ECO:0007669"/>
    <property type="project" value="UniProtKB-SubCell"/>
</dbReference>
<dbReference type="FunFam" id="3.30.390.30:FF:000001">
    <property type="entry name" value="Dihydrolipoyl dehydrogenase"/>
    <property type="match status" value="1"/>
</dbReference>
<evidence type="ECO:0000256" key="9">
    <source>
        <dbReference type="ARBA" id="ARBA00023027"/>
    </source>
</evidence>
<dbReference type="PANTHER" id="PTHR22912:SF217">
    <property type="entry name" value="DIHYDROLIPOYL DEHYDROGENASE"/>
    <property type="match status" value="1"/>
</dbReference>
<evidence type="ECO:0000256" key="12">
    <source>
        <dbReference type="ARBA" id="ARBA00049187"/>
    </source>
</evidence>
<protein>
    <recommendedName>
        <fullName evidence="4 16">Dihydrolipoyl dehydrogenase</fullName>
        <ecNumber evidence="3 16">1.8.1.4</ecNumber>
    </recommendedName>
</protein>
<dbReference type="PRINTS" id="PR00411">
    <property type="entry name" value="PNDRDTASEI"/>
</dbReference>
<dbReference type="Pfam" id="PF02852">
    <property type="entry name" value="Pyr_redox_dim"/>
    <property type="match status" value="1"/>
</dbReference>
<evidence type="ECO:0000256" key="13">
    <source>
        <dbReference type="PIRSR" id="PIRSR000350-2"/>
    </source>
</evidence>
<dbReference type="InterPro" id="IPR001100">
    <property type="entry name" value="Pyr_nuc-diS_OxRdtase"/>
</dbReference>
<keyword evidence="9 14" id="KW-0520">NAD</keyword>
<dbReference type="InterPro" id="IPR036188">
    <property type="entry name" value="FAD/NAD-bd_sf"/>
</dbReference>
<keyword evidence="7 14" id="KW-0274">FAD</keyword>
<evidence type="ECO:0000256" key="6">
    <source>
        <dbReference type="ARBA" id="ARBA00022630"/>
    </source>
</evidence>
<feature type="active site" description="Proton acceptor" evidence="13">
    <location>
        <position position="448"/>
    </location>
</feature>
<keyword evidence="5" id="KW-0963">Cytoplasm</keyword>
<evidence type="ECO:0000313" key="20">
    <source>
        <dbReference type="Proteomes" id="UP000245711"/>
    </source>
</evidence>
<comment type="cofactor">
    <cofactor evidence="14 16">
        <name>FAD</name>
        <dbReference type="ChEBI" id="CHEBI:57692"/>
    </cofactor>
    <text evidence="14 16">Binds 1 FAD per subunit.</text>
</comment>
<accession>A0A2S2C2L7</accession>
<feature type="domain" description="Pyridine nucleotide-disulphide oxidoreductase dimerisation" evidence="17">
    <location>
        <begin position="350"/>
        <end position="458"/>
    </location>
</feature>
<keyword evidence="10" id="KW-1015">Disulfide bond</keyword>
<evidence type="ECO:0000256" key="1">
    <source>
        <dbReference type="ARBA" id="ARBA00004496"/>
    </source>
</evidence>
<dbReference type="GO" id="GO:0050660">
    <property type="term" value="F:flavin adenine dinucleotide binding"/>
    <property type="evidence" value="ECO:0007669"/>
    <property type="project" value="InterPro"/>
</dbReference>
<reference evidence="19 20" key="1">
    <citation type="submission" date="2017-05" db="EMBL/GenBank/DDBJ databases">
        <title>Isolation of Rhodococcus sp. S2-17 biodegrading of BP-3.</title>
        <authorList>
            <person name="Lee Y."/>
            <person name="Kim K.H."/>
            <person name="Chun B.H."/>
            <person name="Jung H.S."/>
            <person name="Jeon C.O."/>
        </authorList>
    </citation>
    <scope>NUCLEOTIDE SEQUENCE [LARGE SCALE GENOMIC DNA]</scope>
    <source>
        <strain evidence="19 20">S2-17</strain>
    </source>
</reference>
<evidence type="ECO:0000256" key="10">
    <source>
        <dbReference type="ARBA" id="ARBA00023157"/>
    </source>
</evidence>
<dbReference type="PIRSF" id="PIRSF000350">
    <property type="entry name" value="Mercury_reductase_MerA"/>
    <property type="match status" value="1"/>
</dbReference>
<evidence type="ECO:0000256" key="7">
    <source>
        <dbReference type="ARBA" id="ARBA00022827"/>
    </source>
</evidence>
<dbReference type="GO" id="GO:0004148">
    <property type="term" value="F:dihydrolipoyl dehydrogenase (NADH) activity"/>
    <property type="evidence" value="ECO:0007669"/>
    <property type="project" value="UniProtKB-EC"/>
</dbReference>
<dbReference type="Pfam" id="PF07992">
    <property type="entry name" value="Pyr_redox_2"/>
    <property type="match status" value="1"/>
</dbReference>
<dbReference type="SUPFAM" id="SSF55424">
    <property type="entry name" value="FAD/NAD-linked reductases, dimerisation (C-terminal) domain"/>
    <property type="match status" value="1"/>
</dbReference>
<dbReference type="Proteomes" id="UP000245711">
    <property type="component" value="Chromosome"/>
</dbReference>
<evidence type="ECO:0000256" key="8">
    <source>
        <dbReference type="ARBA" id="ARBA00023002"/>
    </source>
</evidence>
<feature type="binding site" evidence="14">
    <location>
        <position position="206"/>
    </location>
    <ligand>
        <name>NAD(+)</name>
        <dbReference type="ChEBI" id="CHEBI:57540"/>
    </ligand>
</feature>
<evidence type="ECO:0000256" key="4">
    <source>
        <dbReference type="ARBA" id="ARBA00016961"/>
    </source>
</evidence>
<dbReference type="Gene3D" id="3.50.50.60">
    <property type="entry name" value="FAD/NAD(P)-binding domain"/>
    <property type="match status" value="2"/>
</dbReference>
<dbReference type="InterPro" id="IPR004099">
    <property type="entry name" value="Pyr_nucl-diS_OxRdtase_dimer"/>
</dbReference>
<name>A0A2S2C2L7_9NOCA</name>
<evidence type="ECO:0000256" key="14">
    <source>
        <dbReference type="PIRSR" id="PIRSR000350-3"/>
    </source>
</evidence>
<dbReference type="OrthoDB" id="9800167at2"/>
<dbReference type="EMBL" id="CP021354">
    <property type="protein sequence ID" value="AWK75034.1"/>
    <property type="molecule type" value="Genomic_DNA"/>
</dbReference>
<organism evidence="19 20">
    <name type="scientific">Rhodococcus oxybenzonivorans</name>
    <dbReference type="NCBI Taxonomy" id="1990687"/>
    <lineage>
        <taxon>Bacteria</taxon>
        <taxon>Bacillati</taxon>
        <taxon>Actinomycetota</taxon>
        <taxon>Actinomycetes</taxon>
        <taxon>Mycobacteriales</taxon>
        <taxon>Nocardiaceae</taxon>
        <taxon>Rhodococcus</taxon>
    </lineage>
</organism>
<feature type="binding site" evidence="14">
    <location>
        <position position="274"/>
    </location>
    <ligand>
        <name>NAD(+)</name>
        <dbReference type="ChEBI" id="CHEBI:57540"/>
    </ligand>
</feature>
<dbReference type="RefSeq" id="WP_109334508.1">
    <property type="nucleotide sequence ID" value="NZ_CP021354.1"/>
</dbReference>
<evidence type="ECO:0000256" key="16">
    <source>
        <dbReference type="RuleBase" id="RU003692"/>
    </source>
</evidence>
<evidence type="ECO:0000256" key="11">
    <source>
        <dbReference type="ARBA" id="ARBA00023284"/>
    </source>
</evidence>
<dbReference type="InterPro" id="IPR050151">
    <property type="entry name" value="Class-I_Pyr_Nuc-Dis_Oxidored"/>
</dbReference>
<dbReference type="GO" id="GO:0006103">
    <property type="term" value="P:2-oxoglutarate metabolic process"/>
    <property type="evidence" value="ECO:0007669"/>
    <property type="project" value="TreeGrafter"/>
</dbReference>
<feature type="disulfide bond" description="Redox-active" evidence="15">
    <location>
        <begin position="42"/>
        <end position="47"/>
    </location>
</feature>
<feature type="domain" description="FAD/NAD(P)-binding" evidence="18">
    <location>
        <begin position="5"/>
        <end position="329"/>
    </location>
</feature>
<dbReference type="AlphaFoldDB" id="A0A2S2C2L7"/>
<evidence type="ECO:0000256" key="15">
    <source>
        <dbReference type="PIRSR" id="PIRSR000350-4"/>
    </source>
</evidence>
<dbReference type="SUPFAM" id="SSF51905">
    <property type="entry name" value="FAD/NAD(P)-binding domain"/>
    <property type="match status" value="1"/>
</dbReference>
<evidence type="ECO:0000256" key="5">
    <source>
        <dbReference type="ARBA" id="ARBA00022490"/>
    </source>
</evidence>
<keyword evidence="8 16" id="KW-0560">Oxidoreductase</keyword>
<dbReference type="InterPro" id="IPR023753">
    <property type="entry name" value="FAD/NAD-binding_dom"/>
</dbReference>
<dbReference type="PANTHER" id="PTHR22912">
    <property type="entry name" value="DISULFIDE OXIDOREDUCTASE"/>
    <property type="match status" value="1"/>
</dbReference>
<keyword evidence="11 16" id="KW-0676">Redox-active center</keyword>
<evidence type="ECO:0000259" key="18">
    <source>
        <dbReference type="Pfam" id="PF07992"/>
    </source>
</evidence>
<gene>
    <name evidence="19" type="ORF">CBI38_29245</name>
</gene>
<keyword evidence="14" id="KW-0547">Nucleotide-binding</keyword>
<dbReference type="EC" id="1.8.1.4" evidence="3 16"/>
<evidence type="ECO:0000259" key="17">
    <source>
        <dbReference type="Pfam" id="PF02852"/>
    </source>
</evidence>
<dbReference type="NCBIfam" id="TIGR01350">
    <property type="entry name" value="lipoamide_DH"/>
    <property type="match status" value="1"/>
</dbReference>
<comment type="similarity">
    <text evidence="2 16">Belongs to the class-I pyridine nucleotide-disulfide oxidoreductase family.</text>
</comment>
<comment type="miscellaneous">
    <text evidence="16">The active site is a redox-active disulfide bond.</text>
</comment>
<dbReference type="Gene3D" id="3.30.390.30">
    <property type="match status" value="1"/>
</dbReference>
<feature type="binding site" evidence="14">
    <location>
        <begin position="183"/>
        <end position="190"/>
    </location>
    <ligand>
        <name>NAD(+)</name>
        <dbReference type="ChEBI" id="CHEBI:57540"/>
    </ligand>
</feature>
<dbReference type="KEGG" id="roz:CBI38_29245"/>
<dbReference type="InterPro" id="IPR006258">
    <property type="entry name" value="Lipoamide_DH"/>
</dbReference>
<evidence type="ECO:0000313" key="19">
    <source>
        <dbReference type="EMBL" id="AWK75034.1"/>
    </source>
</evidence>
<proteinExistence type="inferred from homology"/>
<dbReference type="PRINTS" id="PR00368">
    <property type="entry name" value="FADPNR"/>
</dbReference>
<keyword evidence="6 16" id="KW-0285">Flavoprotein</keyword>
<dbReference type="InterPro" id="IPR016156">
    <property type="entry name" value="FAD/NAD-linked_Rdtase_dimer_sf"/>
</dbReference>
<feature type="binding site" evidence="14">
    <location>
        <position position="51"/>
    </location>
    <ligand>
        <name>FAD</name>
        <dbReference type="ChEBI" id="CHEBI:57692"/>
    </ligand>
</feature>
<keyword evidence="20" id="KW-1185">Reference proteome</keyword>
<evidence type="ECO:0000256" key="2">
    <source>
        <dbReference type="ARBA" id="ARBA00007532"/>
    </source>
</evidence>
<dbReference type="InterPro" id="IPR012999">
    <property type="entry name" value="Pyr_OxRdtase_I_AS"/>
</dbReference>
<dbReference type="PROSITE" id="PS00076">
    <property type="entry name" value="PYRIDINE_REDOX_1"/>
    <property type="match status" value="1"/>
</dbReference>
<comment type="subcellular location">
    <subcellularLocation>
        <location evidence="1">Cytoplasm</location>
    </subcellularLocation>
</comment>